<gene>
    <name evidence="1" type="ORF">SMD27_05785</name>
</gene>
<accession>A0ABU5E7R7</accession>
<reference evidence="1 2" key="1">
    <citation type="journal article" date="2016" name="Antonie Van Leeuwenhoek">
        <title>Dongia soli sp. nov., isolated from soil from Dokdo, Korea.</title>
        <authorList>
            <person name="Kim D.U."/>
            <person name="Lee H."/>
            <person name="Kim H."/>
            <person name="Kim S.G."/>
            <person name="Ka J.O."/>
        </authorList>
    </citation>
    <scope>NUCLEOTIDE SEQUENCE [LARGE SCALE GENOMIC DNA]</scope>
    <source>
        <strain evidence="1 2">D78</strain>
    </source>
</reference>
<sequence>MTPNEIARLQDYLRRTFDNSKIFVDPPVKKGATIEVRIADEFIGVLHRDEDEGEVSYSFQMSILEEDLPPLSAVQQQPRKPK</sequence>
<comment type="caution">
    <text evidence="1">The sequence shown here is derived from an EMBL/GenBank/DDBJ whole genome shotgun (WGS) entry which is preliminary data.</text>
</comment>
<dbReference type="Proteomes" id="UP001279642">
    <property type="component" value="Unassembled WGS sequence"/>
</dbReference>
<organism evidence="1 2">
    <name type="scientific">Dongia soli</name>
    <dbReference type="NCBI Taxonomy" id="600628"/>
    <lineage>
        <taxon>Bacteria</taxon>
        <taxon>Pseudomonadati</taxon>
        <taxon>Pseudomonadota</taxon>
        <taxon>Alphaproteobacteria</taxon>
        <taxon>Rhodospirillales</taxon>
        <taxon>Dongiaceae</taxon>
        <taxon>Dongia</taxon>
    </lineage>
</organism>
<dbReference type="InterPro" id="IPR021473">
    <property type="entry name" value="DUF3126"/>
</dbReference>
<dbReference type="RefSeq" id="WP_320507367.1">
    <property type="nucleotide sequence ID" value="NZ_JAXCLW010000001.1"/>
</dbReference>
<name>A0ABU5E7R7_9PROT</name>
<protein>
    <submittedName>
        <fullName evidence="1">DUF3126 family protein</fullName>
    </submittedName>
</protein>
<keyword evidence="2" id="KW-1185">Reference proteome</keyword>
<evidence type="ECO:0000313" key="2">
    <source>
        <dbReference type="Proteomes" id="UP001279642"/>
    </source>
</evidence>
<dbReference type="EMBL" id="JAXCLW010000001">
    <property type="protein sequence ID" value="MDY0882343.1"/>
    <property type="molecule type" value="Genomic_DNA"/>
</dbReference>
<dbReference type="Pfam" id="PF11324">
    <property type="entry name" value="DUF3126"/>
    <property type="match status" value="1"/>
</dbReference>
<evidence type="ECO:0000313" key="1">
    <source>
        <dbReference type="EMBL" id="MDY0882343.1"/>
    </source>
</evidence>
<proteinExistence type="predicted"/>